<dbReference type="InterPro" id="IPR023299">
    <property type="entry name" value="ATPase_P-typ_cyto_dom_N"/>
</dbReference>
<evidence type="ECO:0000256" key="2">
    <source>
        <dbReference type="ARBA" id="ARBA00022553"/>
    </source>
</evidence>
<evidence type="ECO:0000256" key="4">
    <source>
        <dbReference type="ARBA" id="ARBA00022723"/>
    </source>
</evidence>
<keyword evidence="8" id="KW-1278">Translocase</keyword>
<feature type="transmembrane region" description="Helical" evidence="12">
    <location>
        <begin position="1122"/>
        <end position="1144"/>
    </location>
</feature>
<feature type="region of interest" description="Disordered" evidence="11">
    <location>
        <begin position="531"/>
        <end position="672"/>
    </location>
</feature>
<dbReference type="Gene3D" id="3.40.1110.10">
    <property type="entry name" value="Calcium-transporting ATPase, cytoplasmic domain N"/>
    <property type="match status" value="1"/>
</dbReference>
<dbReference type="InterPro" id="IPR001757">
    <property type="entry name" value="P_typ_ATPase"/>
</dbReference>
<dbReference type="GO" id="GO:0016020">
    <property type="term" value="C:membrane"/>
    <property type="evidence" value="ECO:0007669"/>
    <property type="project" value="UniProtKB-SubCell"/>
</dbReference>
<proteinExistence type="predicted"/>
<dbReference type="Pfam" id="PF13246">
    <property type="entry name" value="Cation_ATPase"/>
    <property type="match status" value="1"/>
</dbReference>
<dbReference type="EMBL" id="SNRW01011584">
    <property type="protein sequence ID" value="KAA6374960.1"/>
    <property type="molecule type" value="Genomic_DNA"/>
</dbReference>
<evidence type="ECO:0000256" key="6">
    <source>
        <dbReference type="ARBA" id="ARBA00022840"/>
    </source>
</evidence>
<evidence type="ECO:0000256" key="5">
    <source>
        <dbReference type="ARBA" id="ARBA00022741"/>
    </source>
</evidence>
<reference evidence="13 14" key="1">
    <citation type="submission" date="2019-03" db="EMBL/GenBank/DDBJ databases">
        <title>Single cell metagenomics reveals metabolic interactions within the superorganism composed of flagellate Streblomastix strix and complex community of Bacteroidetes bacteria on its surface.</title>
        <authorList>
            <person name="Treitli S.C."/>
            <person name="Kolisko M."/>
            <person name="Husnik F."/>
            <person name="Keeling P."/>
            <person name="Hampl V."/>
        </authorList>
    </citation>
    <scope>NUCLEOTIDE SEQUENCE [LARGE SCALE GENOMIC DNA]</scope>
    <source>
        <strain evidence="13">ST1C</strain>
    </source>
</reference>
<feature type="region of interest" description="Disordered" evidence="11">
    <location>
        <begin position="1"/>
        <end position="33"/>
    </location>
</feature>
<name>A0A5J4UXP5_9EUKA</name>
<evidence type="ECO:0000256" key="8">
    <source>
        <dbReference type="ARBA" id="ARBA00022967"/>
    </source>
</evidence>
<dbReference type="SUPFAM" id="SSF81665">
    <property type="entry name" value="Calcium ATPase, transmembrane domain M"/>
    <property type="match status" value="1"/>
</dbReference>
<feature type="compositionally biased region" description="Polar residues" evidence="11">
    <location>
        <begin position="132"/>
        <end position="162"/>
    </location>
</feature>
<dbReference type="GO" id="GO:0016887">
    <property type="term" value="F:ATP hydrolysis activity"/>
    <property type="evidence" value="ECO:0007669"/>
    <property type="project" value="InterPro"/>
</dbReference>
<dbReference type="InterPro" id="IPR023298">
    <property type="entry name" value="ATPase_P-typ_TM_dom_sf"/>
</dbReference>
<keyword evidence="4" id="KW-0479">Metal-binding</keyword>
<feature type="compositionally biased region" description="Basic and acidic residues" evidence="11">
    <location>
        <begin position="607"/>
        <end position="646"/>
    </location>
</feature>
<feature type="transmembrane region" description="Helical" evidence="12">
    <location>
        <begin position="1053"/>
        <end position="1072"/>
    </location>
</feature>
<feature type="compositionally biased region" description="Basic residues" evidence="11">
    <location>
        <begin position="20"/>
        <end position="30"/>
    </location>
</feature>
<dbReference type="NCBIfam" id="TIGR01494">
    <property type="entry name" value="ATPase_P-type"/>
    <property type="match status" value="1"/>
</dbReference>
<dbReference type="AlphaFoldDB" id="A0A5J4UXP5"/>
<keyword evidence="2" id="KW-0597">Phosphoprotein</keyword>
<keyword evidence="7" id="KW-0460">Magnesium</keyword>
<dbReference type="InterPro" id="IPR036412">
    <property type="entry name" value="HAD-like_sf"/>
</dbReference>
<dbReference type="GO" id="GO:0005524">
    <property type="term" value="F:ATP binding"/>
    <property type="evidence" value="ECO:0007669"/>
    <property type="project" value="UniProtKB-KW"/>
</dbReference>
<feature type="compositionally biased region" description="Basic and acidic residues" evidence="11">
    <location>
        <begin position="556"/>
        <end position="585"/>
    </location>
</feature>
<evidence type="ECO:0000256" key="10">
    <source>
        <dbReference type="ARBA" id="ARBA00023136"/>
    </source>
</evidence>
<keyword evidence="9 12" id="KW-1133">Transmembrane helix</keyword>
<accession>A0A5J4UXP5</accession>
<feature type="region of interest" description="Disordered" evidence="11">
    <location>
        <begin position="132"/>
        <end position="202"/>
    </location>
</feature>
<dbReference type="GO" id="GO:0140358">
    <property type="term" value="F:P-type transmembrane transporter activity"/>
    <property type="evidence" value="ECO:0007669"/>
    <property type="project" value="InterPro"/>
</dbReference>
<keyword evidence="5" id="KW-0547">Nucleotide-binding</keyword>
<evidence type="ECO:0000256" key="12">
    <source>
        <dbReference type="SAM" id="Phobius"/>
    </source>
</evidence>
<protein>
    <submittedName>
        <fullName evidence="13">Putative Vacuolar cation-transporting ATPase YPK9</fullName>
    </submittedName>
</protein>
<gene>
    <name evidence="13" type="ORF">EZS28_029513</name>
</gene>
<evidence type="ECO:0000313" key="13">
    <source>
        <dbReference type="EMBL" id="KAA6374960.1"/>
    </source>
</evidence>
<feature type="transmembrane region" description="Helical" evidence="12">
    <location>
        <begin position="996"/>
        <end position="1018"/>
    </location>
</feature>
<sequence>APDEKLTNPVANQRQDPKSKHATQGKKNKKEKPIQMKIMKTDSQAVRKLKSLENLSPYISAIVSTPKKYEQNASSNTSEVQQNKDDTQISIATNDTFVRRPIGAEATGILKRFDFTAPLQRMSVIALRSSPITNHSSSTTDLNTLSESQSINSLTTNPTVTGSYAGGIAGSNSRQDPQSEDGEKLENQPTNDSIQSSNTQQSSIQKQLSFSIPVDIAPDEKLESPKAEQEQVDVKYRLSLEIFSKGSPEVIRKLCKKESLPDDFDQQLQTYTQQGLRIIALANKEIKEDLLGIQIDDNNKDKENKSTSDLINTIEYDKLRKLPRDQCESNLTFLGFLVLENRLRPTTKPAVKRLQDAGIRCVMVTGDNVLTAVNIARQCNIIPTKKTVKPIKEKEIKKKWQNKNKKKGSKDANAKLKIKNPVFSHIQLNVTPPAVFLCVASEDQQSVEWQCADYPDWKLNNETLTPYYAPKDKALNNDKNNRVLFNENIDGRGYSYDLNDDQNITERLAEQEQGQGGMQDIAQQQEDDDQLLNKQKKHRRSGSAHQLGYTLTGKLNTEDDNKNKANENDNENDPKKKVEDEEERKVVHKRSKSLPHTGFSKTFIKGKQPDKQQEKDKKDKQQIKEENKEEINQKEKDKDNKDKDDPLLFNTPQLSQRNHPQSPSLTTTPQLSQKFLDVRSENEREKDLYYNQQQKPVKRNVPVTNPFKGWNGGPWGILHYLGKQLPDRFFSNLIPSFNYNIKPDINKNINTNTSSNTNNNNDIDIKRVQIRSNYAVTSGSANLPVPILRSPPFNGYFLAVTGAAFQIMYNQDQKEKEQIKQETVDIDIRKKANKTILRRPISLFEKINFLSCVFARMSPDDKAHLVESLMELGQMIGMCGDGANDCGALKTAHVGISLSEVEASIAAPFTSKDATVEAVEAVLLEGRAALASSFHAFKTTAVYSMVQFMSAGILIYYDTMLSDFAYLIIDILITLPILFTVSYSKSAKGLTRKTPLGSLISFPVISSLLMHVVVTFLYQLMSVVVLEHFCDDFVPLDMENEDYDVHIQSYEQTTIFLASLCSYIVAGFVIHLRDKHLEVWYKNIAYDIGLVFTIVVTILLIAQNITGLNDFLMTKPTRSPSFFIFLVVSIVVMTLLLLGLEYFVCQYNLPKKIMEYF</sequence>
<feature type="non-terminal residue" evidence="13">
    <location>
        <position position="1"/>
    </location>
</feature>
<keyword evidence="3 12" id="KW-0812">Transmembrane</keyword>
<keyword evidence="6" id="KW-0067">ATP-binding</keyword>
<evidence type="ECO:0000256" key="9">
    <source>
        <dbReference type="ARBA" id="ARBA00022989"/>
    </source>
</evidence>
<dbReference type="InterPro" id="IPR006544">
    <property type="entry name" value="P-type_TPase_V"/>
</dbReference>
<dbReference type="PANTHER" id="PTHR45630:SF8">
    <property type="entry name" value="CATION-TRANSPORTING ATPASE"/>
    <property type="match status" value="1"/>
</dbReference>
<dbReference type="GO" id="GO:0046872">
    <property type="term" value="F:metal ion binding"/>
    <property type="evidence" value="ECO:0007669"/>
    <property type="project" value="UniProtKB-KW"/>
</dbReference>
<dbReference type="Proteomes" id="UP000324800">
    <property type="component" value="Unassembled WGS sequence"/>
</dbReference>
<keyword evidence="10 12" id="KW-0472">Membrane</keyword>
<evidence type="ECO:0000256" key="3">
    <source>
        <dbReference type="ARBA" id="ARBA00022692"/>
    </source>
</evidence>
<organism evidence="13 14">
    <name type="scientific">Streblomastix strix</name>
    <dbReference type="NCBI Taxonomy" id="222440"/>
    <lineage>
        <taxon>Eukaryota</taxon>
        <taxon>Metamonada</taxon>
        <taxon>Preaxostyla</taxon>
        <taxon>Oxymonadida</taxon>
        <taxon>Streblomastigidae</taxon>
        <taxon>Streblomastix</taxon>
    </lineage>
</organism>
<evidence type="ECO:0000256" key="11">
    <source>
        <dbReference type="SAM" id="MobiDB-lite"/>
    </source>
</evidence>
<comment type="caution">
    <text evidence="13">The sequence shown here is derived from an EMBL/GenBank/DDBJ whole genome shotgun (WGS) entry which is preliminary data.</text>
</comment>
<dbReference type="Gene3D" id="3.40.50.1000">
    <property type="entry name" value="HAD superfamily/HAD-like"/>
    <property type="match status" value="2"/>
</dbReference>
<dbReference type="PANTHER" id="PTHR45630">
    <property type="entry name" value="CATION-TRANSPORTING ATPASE-RELATED"/>
    <property type="match status" value="1"/>
</dbReference>
<feature type="transmembrane region" description="Helical" evidence="12">
    <location>
        <begin position="1084"/>
        <end position="1102"/>
    </location>
</feature>
<dbReference type="InterPro" id="IPR023214">
    <property type="entry name" value="HAD_sf"/>
</dbReference>
<feature type="non-terminal residue" evidence="13">
    <location>
        <position position="1157"/>
    </location>
</feature>
<feature type="compositionally biased region" description="Polar residues" evidence="11">
    <location>
        <begin position="650"/>
        <end position="672"/>
    </location>
</feature>
<dbReference type="SUPFAM" id="SSF81660">
    <property type="entry name" value="Metal cation-transporting ATPase, ATP-binding domain N"/>
    <property type="match status" value="1"/>
</dbReference>
<evidence type="ECO:0000256" key="7">
    <source>
        <dbReference type="ARBA" id="ARBA00022842"/>
    </source>
</evidence>
<dbReference type="GO" id="GO:0019829">
    <property type="term" value="F:ATPase-coupled monoatomic cation transmembrane transporter activity"/>
    <property type="evidence" value="ECO:0007669"/>
    <property type="project" value="TreeGrafter"/>
</dbReference>
<feature type="compositionally biased region" description="Low complexity" evidence="11">
    <location>
        <begin position="193"/>
        <end position="202"/>
    </location>
</feature>
<feature type="transmembrane region" description="Helical" evidence="12">
    <location>
        <begin position="964"/>
        <end position="984"/>
    </location>
</feature>
<dbReference type="OrthoDB" id="48943at2759"/>
<evidence type="ECO:0000256" key="1">
    <source>
        <dbReference type="ARBA" id="ARBA00004141"/>
    </source>
</evidence>
<comment type="subcellular location">
    <subcellularLocation>
        <location evidence="1">Membrane</location>
        <topology evidence="1">Multi-pass membrane protein</topology>
    </subcellularLocation>
</comment>
<dbReference type="SUPFAM" id="SSF56784">
    <property type="entry name" value="HAD-like"/>
    <property type="match status" value="1"/>
</dbReference>
<evidence type="ECO:0000313" key="14">
    <source>
        <dbReference type="Proteomes" id="UP000324800"/>
    </source>
</evidence>